<dbReference type="Pfam" id="PF06904">
    <property type="entry name" value="Extensin-like_C"/>
    <property type="match status" value="1"/>
</dbReference>
<dbReference type="EMBL" id="BAABBQ010000001">
    <property type="protein sequence ID" value="GAA4012198.1"/>
    <property type="molecule type" value="Genomic_DNA"/>
</dbReference>
<name>A0ABP7SID5_9SPHN</name>
<reference evidence="3" key="1">
    <citation type="journal article" date="2019" name="Int. J. Syst. Evol. Microbiol.">
        <title>The Global Catalogue of Microorganisms (GCM) 10K type strain sequencing project: providing services to taxonomists for standard genome sequencing and annotation.</title>
        <authorList>
            <consortium name="The Broad Institute Genomics Platform"/>
            <consortium name="The Broad Institute Genome Sequencing Center for Infectious Disease"/>
            <person name="Wu L."/>
            <person name="Ma J."/>
        </authorList>
    </citation>
    <scope>NUCLEOTIDE SEQUENCE [LARGE SCALE GENOMIC DNA]</scope>
    <source>
        <strain evidence="3">JCM 17563</strain>
    </source>
</reference>
<evidence type="ECO:0000313" key="2">
    <source>
        <dbReference type="EMBL" id="GAA4012198.1"/>
    </source>
</evidence>
<gene>
    <name evidence="2" type="ORF">GCM10022280_07520</name>
</gene>
<dbReference type="InterPro" id="IPR009683">
    <property type="entry name" value="Extensin-like_C"/>
</dbReference>
<sequence>MRFALRLLVIGSLLAVLIIEAAAWMKRHRSDLPWTELDLTAEPGRFTPAKIAELGSDPPRCRALLTEAASLSTPAPDRIVSESCGYRDGTRIKGTPEPSPAGLVTSCPVAAAMLVWERELQVAANRHLGTSVRRLLHAGSFSCRRLYGRESGAWSEHATADAVDILGFTMADGRTVSVLRDWRDDGPTAAFLRSARDAACRSFSTVLSPDYNEAHRDHLHLDTADRGASGWRACR</sequence>
<keyword evidence="3" id="KW-1185">Reference proteome</keyword>
<evidence type="ECO:0000313" key="3">
    <source>
        <dbReference type="Proteomes" id="UP001500235"/>
    </source>
</evidence>
<accession>A0ABP7SID5</accession>
<feature type="domain" description="Extensin-like C-terminal" evidence="1">
    <location>
        <begin position="60"/>
        <end position="235"/>
    </location>
</feature>
<evidence type="ECO:0000259" key="1">
    <source>
        <dbReference type="Pfam" id="PF06904"/>
    </source>
</evidence>
<protein>
    <submittedName>
        <fullName evidence="2">Extensin family protein</fullName>
    </submittedName>
</protein>
<organism evidence="2 3">
    <name type="scientific">Sphingomonas swuensis</name>
    <dbReference type="NCBI Taxonomy" id="977800"/>
    <lineage>
        <taxon>Bacteria</taxon>
        <taxon>Pseudomonadati</taxon>
        <taxon>Pseudomonadota</taxon>
        <taxon>Alphaproteobacteria</taxon>
        <taxon>Sphingomonadales</taxon>
        <taxon>Sphingomonadaceae</taxon>
        <taxon>Sphingomonas</taxon>
    </lineage>
</organism>
<comment type="caution">
    <text evidence="2">The sequence shown here is derived from an EMBL/GenBank/DDBJ whole genome shotgun (WGS) entry which is preliminary data.</text>
</comment>
<proteinExistence type="predicted"/>
<dbReference type="Proteomes" id="UP001500235">
    <property type="component" value="Unassembled WGS sequence"/>
</dbReference>